<dbReference type="Proteomes" id="UP001487740">
    <property type="component" value="Unassembled WGS sequence"/>
</dbReference>
<gene>
    <name evidence="1" type="ORF">O3P69_017642</name>
</gene>
<dbReference type="AlphaFoldDB" id="A0AAW0TXL0"/>
<organism evidence="1 2">
    <name type="scientific">Scylla paramamosain</name>
    <name type="common">Mud crab</name>
    <dbReference type="NCBI Taxonomy" id="85552"/>
    <lineage>
        <taxon>Eukaryota</taxon>
        <taxon>Metazoa</taxon>
        <taxon>Ecdysozoa</taxon>
        <taxon>Arthropoda</taxon>
        <taxon>Crustacea</taxon>
        <taxon>Multicrustacea</taxon>
        <taxon>Malacostraca</taxon>
        <taxon>Eumalacostraca</taxon>
        <taxon>Eucarida</taxon>
        <taxon>Decapoda</taxon>
        <taxon>Pleocyemata</taxon>
        <taxon>Brachyura</taxon>
        <taxon>Eubrachyura</taxon>
        <taxon>Portunoidea</taxon>
        <taxon>Portunidae</taxon>
        <taxon>Portuninae</taxon>
        <taxon>Scylla</taxon>
    </lineage>
</organism>
<proteinExistence type="predicted"/>
<evidence type="ECO:0000313" key="1">
    <source>
        <dbReference type="EMBL" id="KAK8392180.1"/>
    </source>
</evidence>
<reference evidence="1 2" key="1">
    <citation type="submission" date="2023-03" db="EMBL/GenBank/DDBJ databases">
        <title>High-quality genome of Scylla paramamosain provides insights in environmental adaptation.</title>
        <authorList>
            <person name="Zhang L."/>
        </authorList>
    </citation>
    <scope>NUCLEOTIDE SEQUENCE [LARGE SCALE GENOMIC DNA]</scope>
    <source>
        <strain evidence="1">LZ_2023a</strain>
        <tissue evidence="1">Muscle</tissue>
    </source>
</reference>
<evidence type="ECO:0000313" key="2">
    <source>
        <dbReference type="Proteomes" id="UP001487740"/>
    </source>
</evidence>
<sequence length="169" mass="18701">MDQERDIAAAVRAVTVAVLNQDGSVVMDEETVTTAAAEDPEYQLLISKSNSRAEAAIKAAKRLLRSNTGPGGSLDNDRASKALLQYLNTPLRDGDKSPAQLATGRQLRDRVLVARQHYKIDQHWMRNLRQRERAMVKAQDEVPLVRGGVQCSLPPWEPDMQVRVQDAGS</sequence>
<accession>A0AAW0TXL0</accession>
<keyword evidence="2" id="KW-1185">Reference proteome</keyword>
<dbReference type="EMBL" id="JARAKH010000023">
    <property type="protein sequence ID" value="KAK8392180.1"/>
    <property type="molecule type" value="Genomic_DNA"/>
</dbReference>
<protein>
    <submittedName>
        <fullName evidence="1">Uncharacterized protein</fullName>
    </submittedName>
</protein>
<name>A0AAW0TXL0_SCYPA</name>
<comment type="caution">
    <text evidence="1">The sequence shown here is derived from an EMBL/GenBank/DDBJ whole genome shotgun (WGS) entry which is preliminary data.</text>
</comment>